<dbReference type="FunFam" id="3.30.420.10:FF:000045">
    <property type="entry name" value="3'-5' exonuclease DinG"/>
    <property type="match status" value="1"/>
</dbReference>
<dbReference type="GO" id="GO:0008408">
    <property type="term" value="F:3'-5' exonuclease activity"/>
    <property type="evidence" value="ECO:0007669"/>
    <property type="project" value="TreeGrafter"/>
</dbReference>
<name>A0A2K9NUV7_BACTC</name>
<dbReference type="NCBIfam" id="TIGR00573">
    <property type="entry name" value="dnaq"/>
    <property type="match status" value="1"/>
</dbReference>
<dbReference type="GO" id="GO:0003677">
    <property type="term" value="F:DNA binding"/>
    <property type="evidence" value="ECO:0007669"/>
    <property type="project" value="InterPro"/>
</dbReference>
<dbReference type="AlphaFoldDB" id="A0A2K9NUV7"/>
<evidence type="ECO:0000256" key="1">
    <source>
        <dbReference type="ARBA" id="ARBA00025483"/>
    </source>
</evidence>
<keyword evidence="4" id="KW-1185">Reference proteome</keyword>
<dbReference type="SMART" id="SM00479">
    <property type="entry name" value="EXOIII"/>
    <property type="match status" value="1"/>
</dbReference>
<evidence type="ECO:0000313" key="3">
    <source>
        <dbReference type="EMBL" id="AUN99282.1"/>
    </source>
</evidence>
<dbReference type="Proteomes" id="UP000235584">
    <property type="component" value="Chromosome"/>
</dbReference>
<dbReference type="GO" id="GO:0003887">
    <property type="term" value="F:DNA-directed DNA polymerase activity"/>
    <property type="evidence" value="ECO:0007669"/>
    <property type="project" value="InterPro"/>
</dbReference>
<comment type="function">
    <text evidence="1">DNA polymerase III is a complex, multichain enzyme responsible for most of the replicative synthesis in bacteria. The epsilon subunit contain the editing function and is a proofreading 3'-5' exonuclease.</text>
</comment>
<dbReference type="SUPFAM" id="SSF53098">
    <property type="entry name" value="Ribonuclease H-like"/>
    <property type="match status" value="1"/>
</dbReference>
<dbReference type="InterPro" id="IPR013520">
    <property type="entry name" value="Ribonucl_H"/>
</dbReference>
<organism evidence="3 4">
    <name type="scientific">Bacteriovorax stolpii</name>
    <name type="common">Bdellovibrio stolpii</name>
    <dbReference type="NCBI Taxonomy" id="960"/>
    <lineage>
        <taxon>Bacteria</taxon>
        <taxon>Pseudomonadati</taxon>
        <taxon>Bdellovibrionota</taxon>
        <taxon>Bacteriovoracia</taxon>
        <taxon>Bacteriovoracales</taxon>
        <taxon>Bacteriovoracaceae</taxon>
        <taxon>Bacteriovorax</taxon>
    </lineage>
</organism>
<protein>
    <submittedName>
        <fullName evidence="3">Uncharacterized protein</fullName>
    </submittedName>
</protein>
<reference evidence="3 4" key="1">
    <citation type="submission" date="2018-01" db="EMBL/GenBank/DDBJ databases">
        <title>Complete genome sequence of Bacteriovorax stolpii DSM12778.</title>
        <authorList>
            <person name="Tang B."/>
            <person name="Chang J."/>
        </authorList>
    </citation>
    <scope>NUCLEOTIDE SEQUENCE [LARGE SCALE GENOMIC DNA]</scope>
    <source>
        <strain evidence="3 4">DSM 12778</strain>
    </source>
</reference>
<evidence type="ECO:0000313" key="4">
    <source>
        <dbReference type="Proteomes" id="UP000235584"/>
    </source>
</evidence>
<evidence type="ECO:0000256" key="2">
    <source>
        <dbReference type="ARBA" id="ARBA00026073"/>
    </source>
</evidence>
<dbReference type="InterPro" id="IPR036397">
    <property type="entry name" value="RNaseH_sf"/>
</dbReference>
<dbReference type="Gene3D" id="3.30.420.10">
    <property type="entry name" value="Ribonuclease H-like superfamily/Ribonuclease H"/>
    <property type="match status" value="1"/>
</dbReference>
<dbReference type="InterPro" id="IPR012337">
    <property type="entry name" value="RNaseH-like_sf"/>
</dbReference>
<dbReference type="EMBL" id="CP025704">
    <property type="protein sequence ID" value="AUN99282.1"/>
    <property type="molecule type" value="Genomic_DNA"/>
</dbReference>
<dbReference type="CDD" id="cd06127">
    <property type="entry name" value="DEDDh"/>
    <property type="match status" value="1"/>
</dbReference>
<dbReference type="Pfam" id="PF00929">
    <property type="entry name" value="RNase_T"/>
    <property type="match status" value="1"/>
</dbReference>
<dbReference type="GO" id="GO:0005829">
    <property type="term" value="C:cytosol"/>
    <property type="evidence" value="ECO:0007669"/>
    <property type="project" value="TreeGrafter"/>
</dbReference>
<dbReference type="RefSeq" id="WP_102244573.1">
    <property type="nucleotide sequence ID" value="NZ_CP025704.1"/>
</dbReference>
<comment type="subunit">
    <text evidence="2">DNA polymerase III contains a core (composed of alpha, epsilon and theta chains) that associates with a tau subunit. This core dimerizes to form the POLIII' complex. PolIII' associates with the gamma complex (composed of gamma, delta, delta', psi and chi chains) and with the beta chain to form the complete DNA polymerase III complex.</text>
</comment>
<accession>A0A2K9NUV7</accession>
<gene>
    <name evidence="3" type="ORF">C0V70_14445</name>
</gene>
<sequence>MTTNFSKTPSYDLLHSLTFCVFDLETTGGNHQHDKIIEIGMVRIKNLQIVDQKSFLINPEVHIPEFIQKLTTIKDTDVADAPVIETVIDEILEFMGDSILVAHNTSFDVPFFNSVLKRLGKPELQNKSICTNLMTKYMIPNILSSNLNYMSKIFDLKHQKAHRALDDTMASAELLLKYLSIFIHKKIAKVNSLYYPKNKFELDRINYKKDVPLEGILEQINSLTTPFLVTLKGQEGVVLFSMPSHGRADEKAYIIEKVKKIPYEMLTLKLTGPYFQGLLEMSSYFSKISDELEIETIKKLCEFNGIDSKTVDLQHPQEMPADFIVVNHLIPEQYVIYPLRALHQKLELVFRYPTHQNKLVQYINSKSARMAQGKMKKDHLNPMINNFLIAYLKGSRDTLLIQRQNAKITNQDLKDPIEKFMSENPNDYDFPHKYL</sequence>
<dbReference type="PANTHER" id="PTHR30231">
    <property type="entry name" value="DNA POLYMERASE III SUBUNIT EPSILON"/>
    <property type="match status" value="1"/>
</dbReference>
<dbReference type="KEGG" id="bsto:C0V70_14445"/>
<dbReference type="InterPro" id="IPR006054">
    <property type="entry name" value="DnaQ"/>
</dbReference>
<dbReference type="GO" id="GO:0045004">
    <property type="term" value="P:DNA replication proofreading"/>
    <property type="evidence" value="ECO:0007669"/>
    <property type="project" value="TreeGrafter"/>
</dbReference>
<dbReference type="PANTHER" id="PTHR30231:SF41">
    <property type="entry name" value="DNA POLYMERASE III SUBUNIT EPSILON"/>
    <property type="match status" value="1"/>
</dbReference>
<proteinExistence type="predicted"/>